<dbReference type="RefSeq" id="WP_017134409.1">
    <property type="nucleotide sequence ID" value="NZ_CP014135.1"/>
</dbReference>
<dbReference type="InterPro" id="IPR047683">
    <property type="entry name" value="BenC-like_FAD_NAD-bd"/>
</dbReference>
<dbReference type="InterPro" id="IPR017938">
    <property type="entry name" value="Riboflavin_synthase-like_b-brl"/>
</dbReference>
<dbReference type="InterPro" id="IPR006058">
    <property type="entry name" value="2Fe2S_fd_BS"/>
</dbReference>
<accession>A0A0X1T7S3</accession>
<dbReference type="SUPFAM" id="SSF52343">
    <property type="entry name" value="Ferredoxin reductase-like, C-terminal NADP-linked domain"/>
    <property type="match status" value="1"/>
</dbReference>
<dbReference type="EMBL" id="CP014135">
    <property type="protein sequence ID" value="AMB88156.1"/>
    <property type="molecule type" value="Genomic_DNA"/>
</dbReference>
<proteinExistence type="predicted"/>
<gene>
    <name evidence="3" type="primary">antC</name>
    <name evidence="3" type="ORF">AWM79_23915</name>
</gene>
<dbReference type="PROSITE" id="PS00197">
    <property type="entry name" value="2FE2S_FER_1"/>
    <property type="match status" value="1"/>
</dbReference>
<evidence type="ECO:0000313" key="4">
    <source>
        <dbReference type="Proteomes" id="UP000063229"/>
    </source>
</evidence>
<dbReference type="GO" id="GO:0051537">
    <property type="term" value="F:2 iron, 2 sulfur cluster binding"/>
    <property type="evidence" value="ECO:0007669"/>
    <property type="project" value="InterPro"/>
</dbReference>
<dbReference type="InterPro" id="IPR001709">
    <property type="entry name" value="Flavoprot_Pyr_Nucl_cyt_Rdtase"/>
</dbReference>
<keyword evidence="4" id="KW-1185">Reference proteome</keyword>
<keyword evidence="1" id="KW-0408">Iron</keyword>
<dbReference type="KEGG" id="pagb:AWM79_23915"/>
<dbReference type="PROSITE" id="PS51085">
    <property type="entry name" value="2FE2S_FER_2"/>
    <property type="match status" value="1"/>
</dbReference>
<keyword evidence="1" id="KW-0479">Metal-binding</keyword>
<dbReference type="Gene3D" id="3.10.20.30">
    <property type="match status" value="1"/>
</dbReference>
<dbReference type="InterPro" id="IPR017927">
    <property type="entry name" value="FAD-bd_FR_type"/>
</dbReference>
<keyword evidence="3" id="KW-0560">Oxidoreductase</keyword>
<evidence type="ECO:0000256" key="1">
    <source>
        <dbReference type="ARBA" id="ARBA00023014"/>
    </source>
</evidence>
<dbReference type="Gene3D" id="2.40.30.10">
    <property type="entry name" value="Translation factors"/>
    <property type="match status" value="1"/>
</dbReference>
<organism evidence="3 4">
    <name type="scientific">Pseudomonas agarici</name>
    <dbReference type="NCBI Taxonomy" id="46677"/>
    <lineage>
        <taxon>Bacteria</taxon>
        <taxon>Pseudomonadati</taxon>
        <taxon>Pseudomonadota</taxon>
        <taxon>Gammaproteobacteria</taxon>
        <taxon>Pseudomonadales</taxon>
        <taxon>Pseudomonadaceae</taxon>
        <taxon>Pseudomonas</taxon>
    </lineage>
</organism>
<dbReference type="InterPro" id="IPR050415">
    <property type="entry name" value="MRET"/>
</dbReference>
<dbReference type="SUPFAM" id="SSF63380">
    <property type="entry name" value="Riboflavin synthase domain-like"/>
    <property type="match status" value="1"/>
</dbReference>
<keyword evidence="3" id="KW-0223">Dioxygenase</keyword>
<dbReference type="PROSITE" id="PS51384">
    <property type="entry name" value="FAD_FR"/>
    <property type="match status" value="1"/>
</dbReference>
<dbReference type="Pfam" id="PF00175">
    <property type="entry name" value="NAD_binding_1"/>
    <property type="match status" value="1"/>
</dbReference>
<dbReference type="PRINTS" id="PR00410">
    <property type="entry name" value="PHEHYDRXLASE"/>
</dbReference>
<evidence type="ECO:0000313" key="3">
    <source>
        <dbReference type="EMBL" id="AMB88156.1"/>
    </source>
</evidence>
<dbReference type="CDD" id="cd06209">
    <property type="entry name" value="BenDO_FAD_NAD"/>
    <property type="match status" value="1"/>
</dbReference>
<reference evidence="4" key="1">
    <citation type="submission" date="2016-01" db="EMBL/GenBank/DDBJ databases">
        <authorList>
            <person name="Storey N.H."/>
            <person name="Neuman B.W."/>
        </authorList>
    </citation>
    <scope>NUCLEOTIDE SEQUENCE [LARGE SCALE GENOMIC DNA]</scope>
    <source>
        <strain evidence="4">NCPPB 2472</strain>
    </source>
</reference>
<dbReference type="InterPro" id="IPR001041">
    <property type="entry name" value="2Fe-2S_ferredoxin-type"/>
</dbReference>
<dbReference type="InterPro" id="IPR039261">
    <property type="entry name" value="FNR_nucleotide-bd"/>
</dbReference>
<keyword evidence="1" id="KW-0411">Iron-sulfur</keyword>
<sequence>MHHKVAFSFADGKTLFFPVQPNEILLDAALRNGINIPLDCREGVCGTCQGRCESGDYSQDYVDEDALSSQDLRQRKMLTCQTRVKSDATFYFDFASSLCHAAGPKQLSGTVTEVRQISASTAILRLHLGLSNPLDFLPGQYARLLIPGTESKRSYSFANRPSGDNQLQFLIRLLPEGVMSNYIRERCQVGDHIGLEAPLGAFYLRHVARPLILVAGGTGLSALLGMLDELAERGCAQPVHLYYGVRDAADLCERPRIQAYAERIPGFRYTEVLSNPTPQWSGKRGYIAEHFDSIELREAPVDMYVCGPPAMVESIKGWLQSQALDNVHLYCEKFTESDIWTSVVAPT</sequence>
<dbReference type="Pfam" id="PF00111">
    <property type="entry name" value="Fer2"/>
    <property type="match status" value="1"/>
</dbReference>
<dbReference type="AlphaFoldDB" id="A0A0X1T7S3"/>
<dbReference type="InterPro" id="IPR036010">
    <property type="entry name" value="2Fe-2S_ferredoxin-like_sf"/>
</dbReference>
<dbReference type="InterPro" id="IPR008333">
    <property type="entry name" value="Cbr1-like_FAD-bd_dom"/>
</dbReference>
<dbReference type="Pfam" id="PF00970">
    <property type="entry name" value="FAD_binding_6"/>
    <property type="match status" value="1"/>
</dbReference>
<dbReference type="CDD" id="cd00207">
    <property type="entry name" value="fer2"/>
    <property type="match status" value="1"/>
</dbReference>
<dbReference type="NCBIfam" id="NF008822">
    <property type="entry name" value="PRK11872.1"/>
    <property type="match status" value="1"/>
</dbReference>
<dbReference type="SUPFAM" id="SSF54292">
    <property type="entry name" value="2Fe-2S ferredoxin-like"/>
    <property type="match status" value="1"/>
</dbReference>
<protein>
    <submittedName>
        <fullName evidence="3">Anthranilate dioxygenase reductase</fullName>
    </submittedName>
</protein>
<dbReference type="PRINTS" id="PR00371">
    <property type="entry name" value="FPNCR"/>
</dbReference>
<dbReference type="OrthoDB" id="9806195at2"/>
<dbReference type="PANTHER" id="PTHR47354">
    <property type="entry name" value="NADH OXIDOREDUCTASE HCR"/>
    <property type="match status" value="1"/>
</dbReference>
<dbReference type="PANTHER" id="PTHR47354:SF5">
    <property type="entry name" value="PROTEIN RFBI"/>
    <property type="match status" value="1"/>
</dbReference>
<evidence type="ECO:0000256" key="2">
    <source>
        <dbReference type="ARBA" id="ARBA00034078"/>
    </source>
</evidence>
<dbReference type="STRING" id="46677.AWM79_23915"/>
<dbReference type="InterPro" id="IPR001433">
    <property type="entry name" value="OxRdtase_FAD/NAD-bd"/>
</dbReference>
<comment type="cofactor">
    <cofactor evidence="2">
        <name>[2Fe-2S] cluster</name>
        <dbReference type="ChEBI" id="CHEBI:190135"/>
    </cofactor>
</comment>
<name>A0A0X1T7S3_PSEAA</name>
<dbReference type="Proteomes" id="UP000063229">
    <property type="component" value="Chromosome"/>
</dbReference>
<dbReference type="Gene3D" id="3.40.50.80">
    <property type="entry name" value="Nucleotide-binding domain of ferredoxin-NADP reductase (FNR) module"/>
    <property type="match status" value="1"/>
</dbReference>
<dbReference type="InterPro" id="IPR012675">
    <property type="entry name" value="Beta-grasp_dom_sf"/>
</dbReference>
<dbReference type="GO" id="GO:0051213">
    <property type="term" value="F:dioxygenase activity"/>
    <property type="evidence" value="ECO:0007669"/>
    <property type="project" value="UniProtKB-KW"/>
</dbReference>